<reference evidence="2" key="1">
    <citation type="submission" date="2022-10" db="EMBL/GenBank/DDBJ databases">
        <title>Chitiniphilus purpureus sp. nov., a novel chitin-degrading bacterium isolated from crawfish pond sediment.</title>
        <authorList>
            <person name="Li K."/>
        </authorList>
    </citation>
    <scope>NUCLEOTIDE SEQUENCE</scope>
    <source>
        <strain evidence="2">CD1</strain>
    </source>
</reference>
<dbReference type="SUPFAM" id="SSF82714">
    <property type="entry name" value="Multidrug efflux transporter AcrB TolC docking domain, DN and DC subdomains"/>
    <property type="match status" value="2"/>
</dbReference>
<feature type="transmembrane region" description="Helical" evidence="1">
    <location>
        <begin position="913"/>
        <end position="937"/>
    </location>
</feature>
<feature type="transmembrane region" description="Helical" evidence="1">
    <location>
        <begin position="993"/>
        <end position="1016"/>
    </location>
</feature>
<dbReference type="Gene3D" id="3.30.70.1320">
    <property type="entry name" value="Multidrug efflux transporter AcrB pore domain like"/>
    <property type="match status" value="1"/>
</dbReference>
<feature type="transmembrane region" description="Helical" evidence="1">
    <location>
        <begin position="360"/>
        <end position="378"/>
    </location>
</feature>
<dbReference type="Gene3D" id="3.30.2090.10">
    <property type="entry name" value="Multidrug efflux transporter AcrB TolC docking domain, DN and DC subdomains"/>
    <property type="match status" value="2"/>
</dbReference>
<dbReference type="EMBL" id="CP106753">
    <property type="protein sequence ID" value="UXY17168.1"/>
    <property type="molecule type" value="Genomic_DNA"/>
</dbReference>
<evidence type="ECO:0000313" key="3">
    <source>
        <dbReference type="Proteomes" id="UP001061302"/>
    </source>
</evidence>
<feature type="transmembrane region" description="Helical" evidence="1">
    <location>
        <begin position="888"/>
        <end position="907"/>
    </location>
</feature>
<protein>
    <submittedName>
        <fullName evidence="2">Efflux RND transporter permease subunit</fullName>
    </submittedName>
</protein>
<gene>
    <name evidence="2" type="ORF">N8I74_09215</name>
</gene>
<organism evidence="2 3">
    <name type="scientific">Chitiniphilus purpureus</name>
    <dbReference type="NCBI Taxonomy" id="2981137"/>
    <lineage>
        <taxon>Bacteria</taxon>
        <taxon>Pseudomonadati</taxon>
        <taxon>Pseudomonadota</taxon>
        <taxon>Betaproteobacteria</taxon>
        <taxon>Neisseriales</taxon>
        <taxon>Chitinibacteraceae</taxon>
        <taxon>Chitiniphilus</taxon>
    </lineage>
</organism>
<keyword evidence="1" id="KW-1133">Transmembrane helix</keyword>
<keyword evidence="3" id="KW-1185">Reference proteome</keyword>
<accession>A0ABY6DTW6</accession>
<keyword evidence="1" id="KW-0812">Transmembrane</keyword>
<feature type="transmembrane region" description="Helical" evidence="1">
    <location>
        <begin position="531"/>
        <end position="552"/>
    </location>
</feature>
<sequence length="1034" mass="112388">MWFTRISIQNPVFATMMMLSLLVLGLFSLTRLPVEEFPDVKFPVAVVSTAYPGASPEIVESDVTKKIEESINTVNGLKNLYSYTYQGLSVVVAEFELTIDPEIAVQNVREKIAAVTPGFRDEVEDPVITRFSPDDQPIVSLAIRSDKLTAREMTTFAKQVIKKRFETIAGVGQAELVGGVTRQVNIRLHPERLAALKLGVNEVMDAVRAQNAEIPVGTVETARQEQVVQIRGRLKNPADFERIIVAWRSGAPIYLNDVAAVEDGQAEEESLALVNGQRALTLNLMKVNKANTVAVADRVRETMDELNRELGGSGVRLSVLYDNSEGIRASLQDVRTTLVEGALLTVAIVFLFLGSWRSTVITGLTLPVALIGTFYAVYLSGFTVNVMTMMALSLCIGLLIDDAIVVRENIVRHAAMGKNHTRAALDGTAEIGLAVLATTSTIVAVFLPVGFMGGIIGQFFHQFGITVCAAVLISMFVSFTLDPMLSSIWPDPHVHGGKRPLGRLLDRFEDGMGWLADTYSRLIRWSLSHRLAVIALAIASLVAAFMLARFIGSEFVPKADMSRLQLSFSTPVGSNLDYTAAKARQVETVLRRFPEVRETYVTVNTGQSQGKQSASMMIFLVPKKERERGQDELIMQFRGALARVAGIELESLSPLGGGGPDGKPIQISLQGSDLQELSRLAGSFRNALARIPGVVDIDSSMKAPKPSLDVEIDRARAASLGFTPEQIGKALRPLVAGDAISSWQAPDGENYDVNVRLTRDARSSGGFETLYLASSQRDTDGNTLMVPLTALATLKESTTPVQINRRDLFREVNITANVAGRTVGEVQAQIDQLQTRFKLPSGYRFVTAGDAKDMAESAGYAMAALLLGVVFIYMILASQFGHFLQPLAIMTSLPLSLVGVLLALLLMRSTLNIFSVIGVIMLMGLVTKNAILLVDFVNHLRRQGMARVDAIAEAGRERLRPILMTTAAMIMGMLPLAFAIGEGAEQRAPMAHAIIGGVITSTLLTLVVVPVVFTWLDDLGNWLLRKTGFGQEKA</sequence>
<dbReference type="Gene3D" id="1.20.1640.10">
    <property type="entry name" value="Multidrug efflux transporter AcrB transmembrane domain"/>
    <property type="match status" value="2"/>
</dbReference>
<dbReference type="Gene3D" id="3.30.70.1430">
    <property type="entry name" value="Multidrug efflux transporter AcrB pore domain"/>
    <property type="match status" value="2"/>
</dbReference>
<feature type="transmembrane region" description="Helical" evidence="1">
    <location>
        <begin position="459"/>
        <end position="481"/>
    </location>
</feature>
<dbReference type="Gene3D" id="3.30.70.1440">
    <property type="entry name" value="Multidrug efflux transporter AcrB pore domain"/>
    <property type="match status" value="1"/>
</dbReference>
<evidence type="ECO:0000313" key="2">
    <source>
        <dbReference type="EMBL" id="UXY17168.1"/>
    </source>
</evidence>
<dbReference type="PANTHER" id="PTHR32063:SF0">
    <property type="entry name" value="SWARMING MOTILITY PROTEIN SWRC"/>
    <property type="match status" value="1"/>
</dbReference>
<dbReference type="InterPro" id="IPR027463">
    <property type="entry name" value="AcrB_DN_DC_subdom"/>
</dbReference>
<evidence type="ECO:0000256" key="1">
    <source>
        <dbReference type="SAM" id="Phobius"/>
    </source>
</evidence>
<dbReference type="SUPFAM" id="SSF82693">
    <property type="entry name" value="Multidrug efflux transporter AcrB pore domain, PN1, PN2, PC1 and PC2 subdomains"/>
    <property type="match status" value="3"/>
</dbReference>
<feature type="transmembrane region" description="Helical" evidence="1">
    <location>
        <begin position="962"/>
        <end position="981"/>
    </location>
</feature>
<dbReference type="SUPFAM" id="SSF82866">
    <property type="entry name" value="Multidrug efflux transporter AcrB transmembrane domain"/>
    <property type="match status" value="2"/>
</dbReference>
<keyword evidence="1" id="KW-0472">Membrane</keyword>
<dbReference type="Pfam" id="PF00873">
    <property type="entry name" value="ACR_tran"/>
    <property type="match status" value="1"/>
</dbReference>
<proteinExistence type="predicted"/>
<feature type="transmembrane region" description="Helical" evidence="1">
    <location>
        <begin position="427"/>
        <end position="447"/>
    </location>
</feature>
<feature type="transmembrane region" description="Helical" evidence="1">
    <location>
        <begin position="334"/>
        <end position="353"/>
    </location>
</feature>
<dbReference type="PANTHER" id="PTHR32063">
    <property type="match status" value="1"/>
</dbReference>
<dbReference type="Proteomes" id="UP001061302">
    <property type="component" value="Chromosome"/>
</dbReference>
<dbReference type="PRINTS" id="PR00702">
    <property type="entry name" value="ACRIFLAVINRP"/>
</dbReference>
<dbReference type="RefSeq" id="WP_263126599.1">
    <property type="nucleotide sequence ID" value="NZ_CP106753.1"/>
</dbReference>
<feature type="transmembrane region" description="Helical" evidence="1">
    <location>
        <begin position="858"/>
        <end position="876"/>
    </location>
</feature>
<dbReference type="InterPro" id="IPR001036">
    <property type="entry name" value="Acrflvin-R"/>
</dbReference>
<name>A0ABY6DTW6_9NEIS</name>